<gene>
    <name evidence="3" type="ORF">HN018_13100</name>
</gene>
<sequence>MSTLSYDGTAHQITFKDRGGRTVGTWTAYNNTDRHATLNFVPSGTYSFADTHKGYPHRSDPNGPYGSFGILRFNVPGHTGVGVHSGRAAAVFMPGPPHQTMGCIRTTDEAMGKITAIIGSDPLSTIAVTRNSAMVAQHGVHIEAHHAR</sequence>
<evidence type="ECO:0000256" key="1">
    <source>
        <dbReference type="PROSITE-ProRule" id="PRU01373"/>
    </source>
</evidence>
<dbReference type="GO" id="GO:0009252">
    <property type="term" value="P:peptidoglycan biosynthetic process"/>
    <property type="evidence" value="ECO:0007669"/>
    <property type="project" value="UniProtKB-KW"/>
</dbReference>
<organism evidence="3 4">
    <name type="scientific">Lichenicola cladoniae</name>
    <dbReference type="NCBI Taxonomy" id="1484109"/>
    <lineage>
        <taxon>Bacteria</taxon>
        <taxon>Pseudomonadati</taxon>
        <taxon>Pseudomonadota</taxon>
        <taxon>Alphaproteobacteria</taxon>
        <taxon>Acetobacterales</taxon>
        <taxon>Acetobacteraceae</taxon>
        <taxon>Lichenicola</taxon>
    </lineage>
</organism>
<dbReference type="GO" id="GO:0008360">
    <property type="term" value="P:regulation of cell shape"/>
    <property type="evidence" value="ECO:0007669"/>
    <property type="project" value="UniProtKB-UniRule"/>
</dbReference>
<name>A0A6M8HQV0_9PROT</name>
<feature type="domain" description="L,D-TPase catalytic" evidence="2">
    <location>
        <begin position="2"/>
        <end position="129"/>
    </location>
</feature>
<evidence type="ECO:0000313" key="3">
    <source>
        <dbReference type="EMBL" id="QKE90849.1"/>
    </source>
</evidence>
<dbReference type="InterPro" id="IPR005490">
    <property type="entry name" value="LD_TPept_cat_dom"/>
</dbReference>
<dbReference type="AlphaFoldDB" id="A0A6M8HQV0"/>
<protein>
    <submittedName>
        <fullName evidence="3">L,D-transpeptidase</fullName>
    </submittedName>
</protein>
<reference evidence="3 4" key="1">
    <citation type="journal article" date="2014" name="World J. Microbiol. Biotechnol.">
        <title>Biodiversity and physiological characteristics of Antarctic and Arctic lichens-associated bacteria.</title>
        <authorList>
            <person name="Lee Y.M."/>
            <person name="Kim E.H."/>
            <person name="Lee H.K."/>
            <person name="Hong S.G."/>
        </authorList>
    </citation>
    <scope>NUCLEOTIDE SEQUENCE [LARGE SCALE GENOMIC DNA]</scope>
    <source>
        <strain evidence="3 4">PAMC 26569</strain>
    </source>
</reference>
<keyword evidence="1" id="KW-0961">Cell wall biogenesis/degradation</keyword>
<comment type="pathway">
    <text evidence="1">Cell wall biogenesis; peptidoglycan biosynthesis.</text>
</comment>
<dbReference type="GO" id="GO:0016740">
    <property type="term" value="F:transferase activity"/>
    <property type="evidence" value="ECO:0007669"/>
    <property type="project" value="InterPro"/>
</dbReference>
<dbReference type="EMBL" id="CP053708">
    <property type="protein sequence ID" value="QKE90849.1"/>
    <property type="molecule type" value="Genomic_DNA"/>
</dbReference>
<dbReference type="KEGG" id="lck:HN018_13100"/>
<dbReference type="GO" id="GO:0071555">
    <property type="term" value="P:cell wall organization"/>
    <property type="evidence" value="ECO:0007669"/>
    <property type="project" value="UniProtKB-UniRule"/>
</dbReference>
<keyword evidence="4" id="KW-1185">Reference proteome</keyword>
<proteinExistence type="predicted"/>
<evidence type="ECO:0000313" key="4">
    <source>
        <dbReference type="Proteomes" id="UP000500767"/>
    </source>
</evidence>
<dbReference type="RefSeq" id="WP_171836270.1">
    <property type="nucleotide sequence ID" value="NZ_CP053708.1"/>
</dbReference>
<keyword evidence="1" id="KW-0573">Peptidoglycan synthesis</keyword>
<evidence type="ECO:0000259" key="2">
    <source>
        <dbReference type="PROSITE" id="PS52029"/>
    </source>
</evidence>
<feature type="active site" description="Proton donor/acceptor" evidence="1">
    <location>
        <position position="84"/>
    </location>
</feature>
<keyword evidence="1" id="KW-0133">Cell shape</keyword>
<accession>A0A6M8HQV0</accession>
<feature type="active site" description="Nucleophile" evidence="1">
    <location>
        <position position="103"/>
    </location>
</feature>
<dbReference type="Proteomes" id="UP000500767">
    <property type="component" value="Chromosome"/>
</dbReference>
<dbReference type="PROSITE" id="PS52029">
    <property type="entry name" value="LD_TPASE"/>
    <property type="match status" value="1"/>
</dbReference>